<organism evidence="4">
    <name type="scientific">Aplanochytrium stocchinoi</name>
    <dbReference type="NCBI Taxonomy" id="215587"/>
    <lineage>
        <taxon>Eukaryota</taxon>
        <taxon>Sar</taxon>
        <taxon>Stramenopiles</taxon>
        <taxon>Bigyra</taxon>
        <taxon>Labyrinthulomycetes</taxon>
        <taxon>Thraustochytrida</taxon>
        <taxon>Thraustochytriidae</taxon>
        <taxon>Aplanochytrium</taxon>
    </lineage>
</organism>
<feature type="compositionally biased region" description="Low complexity" evidence="1">
    <location>
        <begin position="246"/>
        <end position="257"/>
    </location>
</feature>
<feature type="compositionally biased region" description="Basic and acidic residues" evidence="1">
    <location>
        <begin position="258"/>
        <end position="287"/>
    </location>
</feature>
<dbReference type="PROSITE" id="PS50090">
    <property type="entry name" value="MYB_LIKE"/>
    <property type="match status" value="1"/>
</dbReference>
<evidence type="ECO:0000259" key="3">
    <source>
        <dbReference type="PROSITE" id="PS51294"/>
    </source>
</evidence>
<gene>
    <name evidence="4" type="ORF">ASTO00021_LOCUS16986</name>
</gene>
<dbReference type="InterPro" id="IPR017930">
    <property type="entry name" value="Myb_dom"/>
</dbReference>
<evidence type="ECO:0000256" key="1">
    <source>
        <dbReference type="SAM" id="MobiDB-lite"/>
    </source>
</evidence>
<dbReference type="AlphaFoldDB" id="A0A7S3PQ46"/>
<dbReference type="InterPro" id="IPR009057">
    <property type="entry name" value="Homeodomain-like_sf"/>
</dbReference>
<dbReference type="PROSITE" id="PS51294">
    <property type="entry name" value="HTH_MYB"/>
    <property type="match status" value="1"/>
</dbReference>
<feature type="domain" description="HTH myb-type" evidence="3">
    <location>
        <begin position="80"/>
        <end position="127"/>
    </location>
</feature>
<dbReference type="EMBL" id="HBIN01022119">
    <property type="protein sequence ID" value="CAE0446999.1"/>
    <property type="molecule type" value="Transcribed_RNA"/>
</dbReference>
<evidence type="ECO:0008006" key="5">
    <source>
        <dbReference type="Google" id="ProtNLM"/>
    </source>
</evidence>
<evidence type="ECO:0000313" key="4">
    <source>
        <dbReference type="EMBL" id="CAE0446999.1"/>
    </source>
</evidence>
<dbReference type="Gene3D" id="1.10.10.60">
    <property type="entry name" value="Homeodomain-like"/>
    <property type="match status" value="1"/>
</dbReference>
<feature type="region of interest" description="Disordered" evidence="1">
    <location>
        <begin position="126"/>
        <end position="155"/>
    </location>
</feature>
<feature type="domain" description="Myb-like" evidence="2">
    <location>
        <begin position="81"/>
        <end position="123"/>
    </location>
</feature>
<protein>
    <recommendedName>
        <fullName evidence="5">Myb-like domain-containing protein</fullName>
    </recommendedName>
</protein>
<dbReference type="InterPro" id="IPR001005">
    <property type="entry name" value="SANT/Myb"/>
</dbReference>
<reference evidence="4" key="1">
    <citation type="submission" date="2021-01" db="EMBL/GenBank/DDBJ databases">
        <authorList>
            <person name="Corre E."/>
            <person name="Pelletier E."/>
            <person name="Niang G."/>
            <person name="Scheremetjew M."/>
            <person name="Finn R."/>
            <person name="Kale V."/>
            <person name="Holt S."/>
            <person name="Cochrane G."/>
            <person name="Meng A."/>
            <person name="Brown T."/>
            <person name="Cohen L."/>
        </authorList>
    </citation>
    <scope>NUCLEOTIDE SEQUENCE</scope>
    <source>
        <strain evidence="4">GSBS06</strain>
    </source>
</reference>
<accession>A0A7S3PQ46</accession>
<name>A0A7S3PQ46_9STRA</name>
<sequence length="408" mass="46225">MVMITCKVEDIESFKLSQNTGSEQCLDRFEAGECEQDQNAANANTIAIPVQEIKNPLKKTKKKTKVAKSKKSHALSCGTTWTSEEDKLLLDLFTMHGNQWKIINPHFPTRSGSSIRSRYHSYLKKRKATNANPHADTNTTHTQSKSLNSKRIKSVKKPRYVTARIASQYFGLDDAVPGIRKGKRKKMKYTSLLLFKSKLDPRSPNPGKAKSRIPSHFDEKPKQLIHVNKKEIQDYTKTNITDTNSNITDITNMNSSTHKTEKQETTRTDKHKGQEKAHSHSDEKGDQSELIHMMTKETKYDTNTVNANTNITSISASTHSDKIEEDNTSEIFLGLNPPPKKDISRSHLRLSLLQHEYEQEPEKEKPILSQVFCEPDGEIVGRKNSGLGKSVLSTEVLKPVKCNFNYNM</sequence>
<dbReference type="CDD" id="cd00167">
    <property type="entry name" value="SANT"/>
    <property type="match status" value="1"/>
</dbReference>
<proteinExistence type="predicted"/>
<dbReference type="SMART" id="SM00717">
    <property type="entry name" value="SANT"/>
    <property type="match status" value="1"/>
</dbReference>
<dbReference type="Pfam" id="PF00249">
    <property type="entry name" value="Myb_DNA-binding"/>
    <property type="match status" value="1"/>
</dbReference>
<feature type="compositionally biased region" description="Polar residues" evidence="1">
    <location>
        <begin position="129"/>
        <end position="147"/>
    </location>
</feature>
<evidence type="ECO:0000259" key="2">
    <source>
        <dbReference type="PROSITE" id="PS50090"/>
    </source>
</evidence>
<feature type="region of interest" description="Disordered" evidence="1">
    <location>
        <begin position="246"/>
        <end position="287"/>
    </location>
</feature>
<dbReference type="SUPFAM" id="SSF46689">
    <property type="entry name" value="Homeodomain-like"/>
    <property type="match status" value="1"/>
</dbReference>